<dbReference type="SMART" id="SM00184">
    <property type="entry name" value="RING"/>
    <property type="match status" value="1"/>
</dbReference>
<name>A0AB40BFK2_DIOCR</name>
<keyword evidence="10" id="KW-0862">Zinc</keyword>
<dbReference type="InterPro" id="IPR044600">
    <property type="entry name" value="ATL1/ATL16-like"/>
</dbReference>
<dbReference type="GeneID" id="120262103"/>
<keyword evidence="9" id="KW-0833">Ubl conjugation pathway</keyword>
<sequence>IIIFITIFITIITTVHFSVFHYSPSNFFYFSKHHSNGEPRILDAIREPSSSSSSSPPPIDNCSQGICGSRCLQFCTRVYLPTPPTFDDDDSGGNSGLSPLVIAVIAGVLASLFLLCCYLILSKRRRRQLARWRHRPDVVADEEIAAEAARREPAAAGDGLDQTLINRIAACKYRQSEGLVGGTDCSVCLTEFQEGESLRLLPECTHAFHVACIDTWLKNHSNCPICRSNIVWMASAEERVVVVENPGRARGAGGGGGGGETNLRSNGNV</sequence>
<feature type="non-terminal residue" evidence="18">
    <location>
        <position position="1"/>
    </location>
</feature>
<dbReference type="GO" id="GO:0061630">
    <property type="term" value="F:ubiquitin protein ligase activity"/>
    <property type="evidence" value="ECO:0007669"/>
    <property type="project" value="UniProtKB-EC"/>
</dbReference>
<dbReference type="SUPFAM" id="SSF57850">
    <property type="entry name" value="RING/U-box"/>
    <property type="match status" value="1"/>
</dbReference>
<evidence type="ECO:0000256" key="2">
    <source>
        <dbReference type="ARBA" id="ARBA00004167"/>
    </source>
</evidence>
<dbReference type="GO" id="GO:0016567">
    <property type="term" value="P:protein ubiquitination"/>
    <property type="evidence" value="ECO:0007669"/>
    <property type="project" value="InterPro"/>
</dbReference>
<feature type="domain" description="RING-type" evidence="16">
    <location>
        <begin position="185"/>
        <end position="227"/>
    </location>
</feature>
<evidence type="ECO:0000313" key="17">
    <source>
        <dbReference type="Proteomes" id="UP001515500"/>
    </source>
</evidence>
<keyword evidence="8 13" id="KW-0863">Zinc-finger</keyword>
<keyword evidence="11 15" id="KW-1133">Transmembrane helix</keyword>
<dbReference type="PROSITE" id="PS50089">
    <property type="entry name" value="ZF_RING_2"/>
    <property type="match status" value="1"/>
</dbReference>
<evidence type="ECO:0000256" key="14">
    <source>
        <dbReference type="SAM" id="MobiDB-lite"/>
    </source>
</evidence>
<keyword evidence="7" id="KW-0479">Metal-binding</keyword>
<feature type="compositionally biased region" description="Gly residues" evidence="14">
    <location>
        <begin position="250"/>
        <end position="260"/>
    </location>
</feature>
<evidence type="ECO:0000256" key="1">
    <source>
        <dbReference type="ARBA" id="ARBA00000900"/>
    </source>
</evidence>
<dbReference type="Gene3D" id="3.30.40.10">
    <property type="entry name" value="Zinc/RING finger domain, C3HC4 (zinc finger)"/>
    <property type="match status" value="1"/>
</dbReference>
<evidence type="ECO:0000256" key="11">
    <source>
        <dbReference type="ARBA" id="ARBA00022989"/>
    </source>
</evidence>
<comment type="subcellular location">
    <subcellularLocation>
        <location evidence="2">Membrane</location>
        <topology evidence="2">Single-pass membrane protein</topology>
    </subcellularLocation>
</comment>
<reference evidence="17" key="1">
    <citation type="submission" date="2025-05" db="UniProtKB">
        <authorList>
            <consortium name="RefSeq"/>
        </authorList>
    </citation>
    <scope>NUCLEOTIDE SEQUENCE [LARGE SCALE GENOMIC DNA]</scope>
</reference>
<dbReference type="GO" id="GO:0016020">
    <property type="term" value="C:membrane"/>
    <property type="evidence" value="ECO:0007669"/>
    <property type="project" value="UniProtKB-SubCell"/>
</dbReference>
<keyword evidence="5" id="KW-0808">Transferase</keyword>
<evidence type="ECO:0000256" key="12">
    <source>
        <dbReference type="ARBA" id="ARBA00023136"/>
    </source>
</evidence>
<evidence type="ECO:0000259" key="16">
    <source>
        <dbReference type="PROSITE" id="PS50089"/>
    </source>
</evidence>
<dbReference type="InterPro" id="IPR001841">
    <property type="entry name" value="Znf_RING"/>
</dbReference>
<evidence type="ECO:0000256" key="8">
    <source>
        <dbReference type="ARBA" id="ARBA00022771"/>
    </source>
</evidence>
<evidence type="ECO:0000256" key="9">
    <source>
        <dbReference type="ARBA" id="ARBA00022786"/>
    </source>
</evidence>
<evidence type="ECO:0000256" key="5">
    <source>
        <dbReference type="ARBA" id="ARBA00022679"/>
    </source>
</evidence>
<keyword evidence="12 15" id="KW-0472">Membrane</keyword>
<evidence type="ECO:0000256" key="3">
    <source>
        <dbReference type="ARBA" id="ARBA00004906"/>
    </source>
</evidence>
<accession>A0AB40BFK2</accession>
<evidence type="ECO:0000313" key="18">
    <source>
        <dbReference type="RefSeq" id="XP_039126097.1"/>
    </source>
</evidence>
<dbReference type="FunFam" id="3.30.40.10:FF:000187">
    <property type="entry name" value="E3 ubiquitin-protein ligase ATL6"/>
    <property type="match status" value="1"/>
</dbReference>
<evidence type="ECO:0000256" key="7">
    <source>
        <dbReference type="ARBA" id="ARBA00022723"/>
    </source>
</evidence>
<dbReference type="Pfam" id="PF13639">
    <property type="entry name" value="zf-RING_2"/>
    <property type="match status" value="1"/>
</dbReference>
<evidence type="ECO:0000256" key="13">
    <source>
        <dbReference type="PROSITE-ProRule" id="PRU00175"/>
    </source>
</evidence>
<dbReference type="EC" id="2.3.2.27" evidence="4"/>
<evidence type="ECO:0000256" key="4">
    <source>
        <dbReference type="ARBA" id="ARBA00012483"/>
    </source>
</evidence>
<feature type="transmembrane region" description="Helical" evidence="15">
    <location>
        <begin position="100"/>
        <end position="121"/>
    </location>
</feature>
<comment type="pathway">
    <text evidence="3">Protein modification; protein ubiquitination.</text>
</comment>
<keyword evidence="6 15" id="KW-0812">Transmembrane</keyword>
<dbReference type="Proteomes" id="UP001515500">
    <property type="component" value="Chromosome 1"/>
</dbReference>
<dbReference type="GO" id="GO:0008270">
    <property type="term" value="F:zinc ion binding"/>
    <property type="evidence" value="ECO:0007669"/>
    <property type="project" value="UniProtKB-KW"/>
</dbReference>
<keyword evidence="17" id="KW-1185">Reference proteome</keyword>
<dbReference type="AlphaFoldDB" id="A0AB40BFK2"/>
<dbReference type="PANTHER" id="PTHR46913">
    <property type="entry name" value="RING-H2 FINGER PROTEIN ATL16"/>
    <property type="match status" value="1"/>
</dbReference>
<evidence type="ECO:0000256" key="6">
    <source>
        <dbReference type="ARBA" id="ARBA00022692"/>
    </source>
</evidence>
<evidence type="ECO:0000256" key="15">
    <source>
        <dbReference type="SAM" id="Phobius"/>
    </source>
</evidence>
<dbReference type="PANTHER" id="PTHR46913:SF22">
    <property type="entry name" value="RING-TYPE E3 UBIQUITIN TRANSFERASE"/>
    <property type="match status" value="1"/>
</dbReference>
<organism evidence="17 18">
    <name type="scientific">Dioscorea cayennensis subsp. rotundata</name>
    <name type="common">White Guinea yam</name>
    <name type="synonym">Dioscorea rotundata</name>
    <dbReference type="NCBI Taxonomy" id="55577"/>
    <lineage>
        <taxon>Eukaryota</taxon>
        <taxon>Viridiplantae</taxon>
        <taxon>Streptophyta</taxon>
        <taxon>Embryophyta</taxon>
        <taxon>Tracheophyta</taxon>
        <taxon>Spermatophyta</taxon>
        <taxon>Magnoliopsida</taxon>
        <taxon>Liliopsida</taxon>
        <taxon>Dioscoreales</taxon>
        <taxon>Dioscoreaceae</taxon>
        <taxon>Dioscorea</taxon>
    </lineage>
</organism>
<dbReference type="RefSeq" id="XP_039126097.1">
    <property type="nucleotide sequence ID" value="XM_039270163.1"/>
</dbReference>
<gene>
    <name evidence="18" type="primary">LOC120262103</name>
</gene>
<feature type="region of interest" description="Disordered" evidence="14">
    <location>
        <begin position="247"/>
        <end position="269"/>
    </location>
</feature>
<protein>
    <recommendedName>
        <fullName evidence="4">RING-type E3 ubiquitin transferase</fullName>
        <ecNumber evidence="4">2.3.2.27</ecNumber>
    </recommendedName>
</protein>
<comment type="catalytic activity">
    <reaction evidence="1">
        <text>S-ubiquitinyl-[E2 ubiquitin-conjugating enzyme]-L-cysteine + [acceptor protein]-L-lysine = [E2 ubiquitin-conjugating enzyme]-L-cysteine + N(6)-ubiquitinyl-[acceptor protein]-L-lysine.</text>
        <dbReference type="EC" id="2.3.2.27"/>
    </reaction>
</comment>
<evidence type="ECO:0000256" key="10">
    <source>
        <dbReference type="ARBA" id="ARBA00022833"/>
    </source>
</evidence>
<proteinExistence type="predicted"/>
<dbReference type="CDD" id="cd16461">
    <property type="entry name" value="RING-H2_EL5-like"/>
    <property type="match status" value="1"/>
</dbReference>
<dbReference type="InterPro" id="IPR013083">
    <property type="entry name" value="Znf_RING/FYVE/PHD"/>
</dbReference>
<reference evidence="18" key="2">
    <citation type="submission" date="2025-08" db="UniProtKB">
        <authorList>
            <consortium name="RefSeq"/>
        </authorList>
    </citation>
    <scope>IDENTIFICATION</scope>
</reference>